<dbReference type="RefSeq" id="WP_110938720.1">
    <property type="nucleotide sequence ID" value="NZ_KZ614147.1"/>
</dbReference>
<accession>A0A3A9KC86</accession>
<proteinExistence type="predicted"/>
<dbReference type="OrthoDB" id="2914959at2"/>
<reference evidence="1 2" key="1">
    <citation type="submission" date="2017-10" db="EMBL/GenBank/DDBJ databases">
        <title>Bacillus sp. nov., a halophilic bacterium isolated from a Keqin Lake.</title>
        <authorList>
            <person name="Wang H."/>
        </authorList>
    </citation>
    <scope>NUCLEOTIDE SEQUENCE [LARGE SCALE GENOMIC DNA]</scope>
    <source>
        <strain evidence="1 2">KCTC 13187</strain>
    </source>
</reference>
<dbReference type="Proteomes" id="UP000281498">
    <property type="component" value="Unassembled WGS sequence"/>
</dbReference>
<protein>
    <submittedName>
        <fullName evidence="1">Uncharacterized protein</fullName>
    </submittedName>
</protein>
<dbReference type="EMBL" id="PDOE01000002">
    <property type="protein sequence ID" value="RKL68380.1"/>
    <property type="molecule type" value="Genomic_DNA"/>
</dbReference>
<evidence type="ECO:0000313" key="1">
    <source>
        <dbReference type="EMBL" id="RKL68380.1"/>
    </source>
</evidence>
<sequence>MNEMDLLKMVMHKLAKIEAATIKRDDLDELNECLFDQQENLKHIQDTLQELKVNLDIRHIENMNSDDVLLRSILDNQSLQYK</sequence>
<evidence type="ECO:0000313" key="2">
    <source>
        <dbReference type="Proteomes" id="UP000281498"/>
    </source>
</evidence>
<gene>
    <name evidence="1" type="ORF">CR203_07840</name>
</gene>
<organism evidence="1 2">
    <name type="scientific">Salipaludibacillus neizhouensis</name>
    <dbReference type="NCBI Taxonomy" id="885475"/>
    <lineage>
        <taxon>Bacteria</taxon>
        <taxon>Bacillati</taxon>
        <taxon>Bacillota</taxon>
        <taxon>Bacilli</taxon>
        <taxon>Bacillales</taxon>
        <taxon>Bacillaceae</taxon>
    </lineage>
</organism>
<keyword evidence="2" id="KW-1185">Reference proteome</keyword>
<dbReference type="AlphaFoldDB" id="A0A3A9KC86"/>
<comment type="caution">
    <text evidence="1">The sequence shown here is derived from an EMBL/GenBank/DDBJ whole genome shotgun (WGS) entry which is preliminary data.</text>
</comment>
<name>A0A3A9KC86_9BACI</name>